<dbReference type="EMBL" id="JACIDT010000002">
    <property type="protein sequence ID" value="MBB3924958.1"/>
    <property type="molecule type" value="Genomic_DNA"/>
</dbReference>
<organism evidence="8 9">
    <name type="scientific">Sphingobium jiangsuense</name>
    <dbReference type="NCBI Taxonomy" id="870476"/>
    <lineage>
        <taxon>Bacteria</taxon>
        <taxon>Pseudomonadati</taxon>
        <taxon>Pseudomonadota</taxon>
        <taxon>Alphaproteobacteria</taxon>
        <taxon>Sphingomonadales</taxon>
        <taxon>Sphingomonadaceae</taxon>
        <taxon>Sphingobium</taxon>
    </lineage>
</organism>
<proteinExistence type="inferred from homology"/>
<keyword evidence="8" id="KW-0966">Cell projection</keyword>
<dbReference type="GO" id="GO:0005886">
    <property type="term" value="C:plasma membrane"/>
    <property type="evidence" value="ECO:0007669"/>
    <property type="project" value="UniProtKB-SubCell"/>
</dbReference>
<keyword evidence="5" id="KW-0472">Membrane</keyword>
<dbReference type="Pfam" id="PF13677">
    <property type="entry name" value="MotB_plug"/>
    <property type="match status" value="1"/>
</dbReference>
<protein>
    <submittedName>
        <fullName evidence="8">Flagellar motor protein MotB</fullName>
    </submittedName>
</protein>
<evidence type="ECO:0000256" key="4">
    <source>
        <dbReference type="ARBA" id="ARBA00022989"/>
    </source>
</evidence>
<feature type="domain" description="OmpA-like" evidence="6">
    <location>
        <begin position="66"/>
        <end position="142"/>
    </location>
</feature>
<comment type="similarity">
    <text evidence="2">Belongs to the MotB family.</text>
</comment>
<keyword evidence="8" id="KW-0969">Cilium</keyword>
<feature type="domain" description="Motility protein B-like N-terminal" evidence="7">
    <location>
        <begin position="13"/>
        <end position="53"/>
    </location>
</feature>
<sequence>MKAAADPAFLRRGRWAISFADLCLLLLGFFVLLQASAGNRQEVVEGVAQQFGAPVGQTERLAAASLFQPGEAILTPAGEARMKALAHQYAAGGAKVEIRSVGLDPAANRFDNWDLAAARVGSVARKLVQEGIARQRLVIRGLDQDQGTGGASGQMLILTARPADAAR</sequence>
<evidence type="ECO:0000313" key="8">
    <source>
        <dbReference type="EMBL" id="MBB3924958.1"/>
    </source>
</evidence>
<name>A0A7W6FNM2_9SPHN</name>
<evidence type="ECO:0000259" key="6">
    <source>
        <dbReference type="Pfam" id="PF00691"/>
    </source>
</evidence>
<evidence type="ECO:0000256" key="3">
    <source>
        <dbReference type="ARBA" id="ARBA00022475"/>
    </source>
</evidence>
<evidence type="ECO:0000256" key="5">
    <source>
        <dbReference type="ARBA" id="ARBA00023136"/>
    </source>
</evidence>
<evidence type="ECO:0000259" key="7">
    <source>
        <dbReference type="Pfam" id="PF13677"/>
    </source>
</evidence>
<dbReference type="Gene3D" id="3.30.1330.60">
    <property type="entry name" value="OmpA-like domain"/>
    <property type="match status" value="1"/>
</dbReference>
<evidence type="ECO:0000256" key="1">
    <source>
        <dbReference type="ARBA" id="ARBA00004162"/>
    </source>
</evidence>
<reference evidence="8 9" key="1">
    <citation type="submission" date="2020-08" db="EMBL/GenBank/DDBJ databases">
        <title>Genomic Encyclopedia of Type Strains, Phase IV (KMG-IV): sequencing the most valuable type-strain genomes for metagenomic binning, comparative biology and taxonomic classification.</title>
        <authorList>
            <person name="Goeker M."/>
        </authorList>
    </citation>
    <scope>NUCLEOTIDE SEQUENCE [LARGE SCALE GENOMIC DNA]</scope>
    <source>
        <strain evidence="8 9">DSM 26189</strain>
    </source>
</reference>
<dbReference type="RefSeq" id="WP_188070525.1">
    <property type="nucleotide sequence ID" value="NZ_BSPS01000022.1"/>
</dbReference>
<dbReference type="Proteomes" id="UP000571950">
    <property type="component" value="Unassembled WGS sequence"/>
</dbReference>
<dbReference type="SUPFAM" id="SSF103088">
    <property type="entry name" value="OmpA-like"/>
    <property type="match status" value="1"/>
</dbReference>
<keyword evidence="4" id="KW-0812">Transmembrane</keyword>
<comment type="caution">
    <text evidence="8">The sequence shown here is derived from an EMBL/GenBank/DDBJ whole genome shotgun (WGS) entry which is preliminary data.</text>
</comment>
<dbReference type="AlphaFoldDB" id="A0A7W6FNM2"/>
<dbReference type="Pfam" id="PF00691">
    <property type="entry name" value="OmpA"/>
    <property type="match status" value="1"/>
</dbReference>
<keyword evidence="8" id="KW-0282">Flagellum</keyword>
<keyword evidence="9" id="KW-1185">Reference proteome</keyword>
<comment type="subcellular location">
    <subcellularLocation>
        <location evidence="1">Cell membrane</location>
        <topology evidence="1">Single-pass membrane protein</topology>
    </subcellularLocation>
</comment>
<keyword evidence="4" id="KW-1133">Transmembrane helix</keyword>
<accession>A0A7W6FNM2</accession>
<dbReference type="InterPro" id="IPR025713">
    <property type="entry name" value="MotB-like_N_dom"/>
</dbReference>
<evidence type="ECO:0000256" key="2">
    <source>
        <dbReference type="ARBA" id="ARBA00008914"/>
    </source>
</evidence>
<keyword evidence="3" id="KW-1003">Cell membrane</keyword>
<evidence type="ECO:0000313" key="9">
    <source>
        <dbReference type="Proteomes" id="UP000571950"/>
    </source>
</evidence>
<gene>
    <name evidence="8" type="ORF">GGR43_000659</name>
</gene>
<dbReference type="InterPro" id="IPR036737">
    <property type="entry name" value="OmpA-like_sf"/>
</dbReference>
<dbReference type="InterPro" id="IPR006665">
    <property type="entry name" value="OmpA-like"/>
</dbReference>